<dbReference type="OrthoDB" id="10367278at2759"/>
<dbReference type="AlphaFoldDB" id="A0A2P5E6R6"/>
<evidence type="ECO:0000313" key="1">
    <source>
        <dbReference type="EMBL" id="PON81170.1"/>
    </source>
</evidence>
<dbReference type="EMBL" id="JXTC01000223">
    <property type="protein sequence ID" value="PON81170.1"/>
    <property type="molecule type" value="Genomic_DNA"/>
</dbReference>
<comment type="caution">
    <text evidence="1">The sequence shown here is derived from an EMBL/GenBank/DDBJ whole genome shotgun (WGS) entry which is preliminary data.</text>
</comment>
<reference evidence="2" key="1">
    <citation type="submission" date="2016-06" db="EMBL/GenBank/DDBJ databases">
        <title>Parallel loss of symbiosis genes in relatives of nitrogen-fixing non-legume Parasponia.</title>
        <authorList>
            <person name="Van Velzen R."/>
            <person name="Holmer R."/>
            <person name="Bu F."/>
            <person name="Rutten L."/>
            <person name="Van Zeijl A."/>
            <person name="Liu W."/>
            <person name="Santuari L."/>
            <person name="Cao Q."/>
            <person name="Sharma T."/>
            <person name="Shen D."/>
            <person name="Roswanjaya Y."/>
            <person name="Wardhani T."/>
            <person name="Kalhor M.S."/>
            <person name="Jansen J."/>
            <person name="Van den Hoogen J."/>
            <person name="Gungor B."/>
            <person name="Hartog M."/>
            <person name="Hontelez J."/>
            <person name="Verver J."/>
            <person name="Yang W.-C."/>
            <person name="Schijlen E."/>
            <person name="Repin R."/>
            <person name="Schilthuizen M."/>
            <person name="Schranz E."/>
            <person name="Heidstra R."/>
            <person name="Miyata K."/>
            <person name="Fedorova E."/>
            <person name="Kohlen W."/>
            <person name="Bisseling T."/>
            <person name="Smit S."/>
            <person name="Geurts R."/>
        </authorList>
    </citation>
    <scope>NUCLEOTIDE SEQUENCE [LARGE SCALE GENOMIC DNA]</scope>
    <source>
        <strain evidence="2">cv. RG33-2</strain>
    </source>
</reference>
<sequence>MDEGSGQGNCGSRIVFIDSLVGDLHQHPDGSSGILIWEILKRDFRGAFSFNKKLLLQSIGARAFELLGLWRLFCVFC</sequence>
<dbReference type="Proteomes" id="UP000237000">
    <property type="component" value="Unassembled WGS sequence"/>
</dbReference>
<protein>
    <submittedName>
        <fullName evidence="1">Uncharacterized protein</fullName>
    </submittedName>
</protein>
<keyword evidence="2" id="KW-1185">Reference proteome</keyword>
<gene>
    <name evidence="1" type="ORF">TorRG33x02_230540</name>
</gene>
<organism evidence="1 2">
    <name type="scientific">Trema orientale</name>
    <name type="common">Charcoal tree</name>
    <name type="synonym">Celtis orientalis</name>
    <dbReference type="NCBI Taxonomy" id="63057"/>
    <lineage>
        <taxon>Eukaryota</taxon>
        <taxon>Viridiplantae</taxon>
        <taxon>Streptophyta</taxon>
        <taxon>Embryophyta</taxon>
        <taxon>Tracheophyta</taxon>
        <taxon>Spermatophyta</taxon>
        <taxon>Magnoliopsida</taxon>
        <taxon>eudicotyledons</taxon>
        <taxon>Gunneridae</taxon>
        <taxon>Pentapetalae</taxon>
        <taxon>rosids</taxon>
        <taxon>fabids</taxon>
        <taxon>Rosales</taxon>
        <taxon>Cannabaceae</taxon>
        <taxon>Trema</taxon>
    </lineage>
</organism>
<accession>A0A2P5E6R6</accession>
<proteinExistence type="predicted"/>
<dbReference type="InParanoid" id="A0A2P5E6R6"/>
<evidence type="ECO:0000313" key="2">
    <source>
        <dbReference type="Proteomes" id="UP000237000"/>
    </source>
</evidence>
<name>A0A2P5E6R6_TREOI</name>